<name>A0A7W9X404_9BURK</name>
<dbReference type="RefSeq" id="WP_183556601.1">
    <property type="nucleotide sequence ID" value="NZ_JACHBX010000005.1"/>
</dbReference>
<comment type="caution">
    <text evidence="1">The sequence shown here is derived from an EMBL/GenBank/DDBJ whole genome shotgun (WGS) entry which is preliminary data.</text>
</comment>
<accession>A0A7W9X404</accession>
<gene>
    <name evidence="1" type="ORF">HD842_004021</name>
</gene>
<reference evidence="1 2" key="1">
    <citation type="submission" date="2020-08" db="EMBL/GenBank/DDBJ databases">
        <title>The Agave Microbiome: Exploring the role of microbial communities in plant adaptations to desert environments.</title>
        <authorList>
            <person name="Partida-Martinez L.P."/>
        </authorList>
    </citation>
    <scope>NUCLEOTIDE SEQUENCE [LARGE SCALE GENOMIC DNA]</scope>
    <source>
        <strain evidence="1 2">AT3.2</strain>
    </source>
</reference>
<proteinExistence type="predicted"/>
<dbReference type="EMBL" id="JACHBX010000005">
    <property type="protein sequence ID" value="MBB6135844.1"/>
    <property type="molecule type" value="Genomic_DNA"/>
</dbReference>
<evidence type="ECO:0000313" key="1">
    <source>
        <dbReference type="EMBL" id="MBB6135844.1"/>
    </source>
</evidence>
<sequence>MNTGTCKLCKKTALLHQSHIIPSSLHKVTKDNNGKNVHIKIGGSVNQKNQRDLKEEMLCTSCEKMLSISEKRTIELLRPAFKSSKMGRRSYPIPALSIDYILIFTYSVFWRASVAESHSIYKLPEATEEHLRKFLLREVSLVPPVLPVSLGFLKSLREIVAGWEVIQYPAVFEVTPGYFCSNFLCMGIVFSMISPVVFEPLGLAPFVTMGERYLVVPASPIVAQQTVAIMEAVTDMANTDIGRVSD</sequence>
<evidence type="ECO:0008006" key="3">
    <source>
        <dbReference type="Google" id="ProtNLM"/>
    </source>
</evidence>
<keyword evidence="2" id="KW-1185">Reference proteome</keyword>
<dbReference type="Proteomes" id="UP000540787">
    <property type="component" value="Unassembled WGS sequence"/>
</dbReference>
<organism evidence="1 2">
    <name type="scientific">Massilia aurea</name>
    <dbReference type="NCBI Taxonomy" id="373040"/>
    <lineage>
        <taxon>Bacteria</taxon>
        <taxon>Pseudomonadati</taxon>
        <taxon>Pseudomonadota</taxon>
        <taxon>Betaproteobacteria</taxon>
        <taxon>Burkholderiales</taxon>
        <taxon>Oxalobacteraceae</taxon>
        <taxon>Telluria group</taxon>
        <taxon>Massilia</taxon>
    </lineage>
</organism>
<protein>
    <recommendedName>
        <fullName evidence="3">HNH endonuclease 5 domain-containing protein</fullName>
    </recommendedName>
</protein>
<dbReference type="AlphaFoldDB" id="A0A7W9X404"/>
<evidence type="ECO:0000313" key="2">
    <source>
        <dbReference type="Proteomes" id="UP000540787"/>
    </source>
</evidence>